<dbReference type="GO" id="GO:0005829">
    <property type="term" value="C:cytosol"/>
    <property type="evidence" value="ECO:0007669"/>
    <property type="project" value="TreeGrafter"/>
</dbReference>
<accession>A0A387G280</accession>
<organism evidence="2 3">
    <name type="scientific">Rhizobium jaguaris</name>
    <dbReference type="NCBI Taxonomy" id="1312183"/>
    <lineage>
        <taxon>Bacteria</taxon>
        <taxon>Pseudomonadati</taxon>
        <taxon>Pseudomonadota</taxon>
        <taxon>Alphaproteobacteria</taxon>
        <taxon>Hyphomicrobiales</taxon>
        <taxon>Rhizobiaceae</taxon>
        <taxon>Rhizobium/Agrobacterium group</taxon>
        <taxon>Rhizobium</taxon>
    </lineage>
</organism>
<reference evidence="2 3" key="1">
    <citation type="submission" date="2018-10" db="EMBL/GenBank/DDBJ databases">
        <title>Rhizobium etli, R. leguminosarum and a new Rhizobium genospecies from Phaseolus dumosus.</title>
        <authorList>
            <person name="Ramirez-Puebla S.T."/>
            <person name="Rogel-Hernandez M.A."/>
            <person name="Guerrero G."/>
            <person name="Ormeno-Orrillo E."/>
            <person name="Martinez-Romero J.C."/>
            <person name="Negrete-Yankelevich S."/>
            <person name="Martinez-Romero E."/>
        </authorList>
    </citation>
    <scope>NUCLEOTIDE SEQUENCE [LARGE SCALE GENOMIC DNA]</scope>
    <source>
        <strain evidence="2 3">CCGE525</strain>
        <plasmid evidence="3">prccge525c</plasmid>
    </source>
</reference>
<dbReference type="Pfam" id="PF00248">
    <property type="entry name" value="Aldo_ket_red"/>
    <property type="match status" value="1"/>
</dbReference>
<gene>
    <name evidence="2" type="ORF">CCGE525_22610</name>
</gene>
<dbReference type="PANTHER" id="PTHR43364:SF18">
    <property type="entry name" value="OXIDOREDUCTASE"/>
    <property type="match status" value="1"/>
</dbReference>
<dbReference type="AlphaFoldDB" id="A0A387G280"/>
<evidence type="ECO:0000313" key="2">
    <source>
        <dbReference type="EMBL" id="AYG61686.1"/>
    </source>
</evidence>
<evidence type="ECO:0000259" key="1">
    <source>
        <dbReference type="Pfam" id="PF00248"/>
    </source>
</evidence>
<feature type="domain" description="NADP-dependent oxidoreductase" evidence="1">
    <location>
        <begin position="17"/>
        <end position="343"/>
    </location>
</feature>
<proteinExistence type="predicted"/>
<dbReference type="PANTHER" id="PTHR43364">
    <property type="entry name" value="NADH-SPECIFIC METHYLGLYOXAL REDUCTASE-RELATED"/>
    <property type="match status" value="1"/>
</dbReference>
<evidence type="ECO:0000313" key="3">
    <source>
        <dbReference type="Proteomes" id="UP000282195"/>
    </source>
</evidence>
<dbReference type="Proteomes" id="UP000282195">
    <property type="component" value="Plasmid pRCCGE525c"/>
</dbReference>
<name>A0A387G280_9HYPH</name>
<geneLocation type="plasmid" evidence="3">
    <name>prccge525c</name>
</geneLocation>
<dbReference type="EMBL" id="CP032695">
    <property type="protein sequence ID" value="AYG61686.1"/>
    <property type="molecule type" value="Genomic_DNA"/>
</dbReference>
<sequence>MQYTNLGRTGLRVSRFVIGGAHFGQTLTQQELDAIVHAGWDAGITTFYTGDDYNVGEGERMLGEAIKSRREDLVLMVKAGYRVGAYGNYSRQGMPTDIREDYVAQRTGNLDYDRLWQAGVAPTARGLNRKHMTKALDESLKRLQTDYIDVYMAHFFDETTPLEETMDVLDGFVRSGKVRYLGCAQFNAWQFVRSLWVSDKAFLHRFEASQLNFSMLERGVEAEVLPALRATGASLFAAITDAGGMLTGQYDRTSERPGGEGARQRYIDPFWNDESFAAMEKIGACARRLGRAPLEMAQAWTLAQEPVASLWIGPHTPQEIAEQTKVTERPLAADELTEINEMLKTIPVNLRR</sequence>
<dbReference type="InterPro" id="IPR036812">
    <property type="entry name" value="NAD(P)_OxRdtase_dom_sf"/>
</dbReference>
<keyword evidence="3" id="KW-1185">Reference proteome</keyword>
<dbReference type="OrthoDB" id="9772407at2"/>
<dbReference type="SUPFAM" id="SSF51430">
    <property type="entry name" value="NAD(P)-linked oxidoreductase"/>
    <property type="match status" value="1"/>
</dbReference>
<dbReference type="KEGG" id="rjg:CCGE525_22610"/>
<dbReference type="InterPro" id="IPR050523">
    <property type="entry name" value="AKR_Detox_Biosynth"/>
</dbReference>
<protein>
    <submittedName>
        <fullName evidence="2">Aldo/keto reductase</fullName>
    </submittedName>
</protein>
<dbReference type="Gene3D" id="3.20.20.100">
    <property type="entry name" value="NADP-dependent oxidoreductase domain"/>
    <property type="match status" value="1"/>
</dbReference>
<dbReference type="RefSeq" id="WP_120706629.1">
    <property type="nucleotide sequence ID" value="NZ_CP032695.1"/>
</dbReference>
<keyword evidence="2" id="KW-0614">Plasmid</keyword>
<dbReference type="InterPro" id="IPR023210">
    <property type="entry name" value="NADP_OxRdtase_dom"/>
</dbReference>